<evidence type="ECO:0000256" key="1">
    <source>
        <dbReference type="SAM" id="Phobius"/>
    </source>
</evidence>
<keyword evidence="1" id="KW-1133">Transmembrane helix</keyword>
<keyword evidence="1" id="KW-0812">Transmembrane</keyword>
<keyword evidence="3" id="KW-1185">Reference proteome</keyword>
<feature type="transmembrane region" description="Helical" evidence="1">
    <location>
        <begin position="9"/>
        <end position="28"/>
    </location>
</feature>
<evidence type="ECO:0000313" key="3">
    <source>
        <dbReference type="Proteomes" id="UP000735302"/>
    </source>
</evidence>
<protein>
    <submittedName>
        <fullName evidence="2">Uncharacterized protein</fullName>
    </submittedName>
</protein>
<reference evidence="2 3" key="1">
    <citation type="journal article" date="2021" name="Elife">
        <title>Chloroplast acquisition without the gene transfer in kleptoplastic sea slugs, Plakobranchus ocellatus.</title>
        <authorList>
            <person name="Maeda T."/>
            <person name="Takahashi S."/>
            <person name="Yoshida T."/>
            <person name="Shimamura S."/>
            <person name="Takaki Y."/>
            <person name="Nagai Y."/>
            <person name="Toyoda A."/>
            <person name="Suzuki Y."/>
            <person name="Arimoto A."/>
            <person name="Ishii H."/>
            <person name="Satoh N."/>
            <person name="Nishiyama T."/>
            <person name="Hasebe M."/>
            <person name="Maruyama T."/>
            <person name="Minagawa J."/>
            <person name="Obokata J."/>
            <person name="Shigenobu S."/>
        </authorList>
    </citation>
    <scope>NUCLEOTIDE SEQUENCE [LARGE SCALE GENOMIC DNA]</scope>
</reference>
<proteinExistence type="predicted"/>
<dbReference type="AlphaFoldDB" id="A0AAV3ZYD7"/>
<evidence type="ECO:0000313" key="2">
    <source>
        <dbReference type="EMBL" id="GFN99902.1"/>
    </source>
</evidence>
<organism evidence="2 3">
    <name type="scientific">Plakobranchus ocellatus</name>
    <dbReference type="NCBI Taxonomy" id="259542"/>
    <lineage>
        <taxon>Eukaryota</taxon>
        <taxon>Metazoa</taxon>
        <taxon>Spiralia</taxon>
        <taxon>Lophotrochozoa</taxon>
        <taxon>Mollusca</taxon>
        <taxon>Gastropoda</taxon>
        <taxon>Heterobranchia</taxon>
        <taxon>Euthyneura</taxon>
        <taxon>Panpulmonata</taxon>
        <taxon>Sacoglossa</taxon>
        <taxon>Placobranchoidea</taxon>
        <taxon>Plakobranchidae</taxon>
        <taxon>Plakobranchus</taxon>
    </lineage>
</organism>
<gene>
    <name evidence="2" type="ORF">PoB_002640800</name>
</gene>
<name>A0AAV3ZYD7_9GAST</name>
<dbReference type="EMBL" id="BLXT01003024">
    <property type="protein sequence ID" value="GFN99902.1"/>
    <property type="molecule type" value="Genomic_DNA"/>
</dbReference>
<comment type="caution">
    <text evidence="2">The sequence shown here is derived from an EMBL/GenBank/DDBJ whole genome shotgun (WGS) entry which is preliminary data.</text>
</comment>
<keyword evidence="1" id="KW-0472">Membrane</keyword>
<accession>A0AAV3ZYD7</accession>
<dbReference type="Proteomes" id="UP000735302">
    <property type="component" value="Unassembled WGS sequence"/>
</dbReference>
<sequence>MDCMRKVDFLLKSFFYAFTCSVVGIFVAKLHETALKSAGIIVIRQFKSATTTMQPEQRQKTSEIIGNNVMPIHQIHGGRNLVNLTHLPTSNPYLVNL</sequence>